<evidence type="ECO:0000256" key="1">
    <source>
        <dbReference type="ARBA" id="ARBA00004193"/>
    </source>
</evidence>
<evidence type="ECO:0000256" key="4">
    <source>
        <dbReference type="ARBA" id="ARBA00022475"/>
    </source>
</evidence>
<comment type="function">
    <text evidence="10">Involved in the transport of molybdenum into the cell. Part of the binding-protein-dependent transport system ModABCD.</text>
</comment>
<keyword evidence="8" id="KW-0472">Membrane</keyword>
<evidence type="ECO:0000313" key="16">
    <source>
        <dbReference type="EMBL" id="THV41890.1"/>
    </source>
</evidence>
<comment type="similarity">
    <text evidence="2">Belongs to the bacterial solute-binding protein ModA family.</text>
</comment>
<dbReference type="PROSITE" id="PS51257">
    <property type="entry name" value="PROKAR_LIPOPROTEIN"/>
    <property type="match status" value="1"/>
</dbReference>
<keyword evidence="17" id="KW-1185">Reference proteome</keyword>
<proteinExistence type="inferred from homology"/>
<evidence type="ECO:0000256" key="3">
    <source>
        <dbReference type="ARBA" id="ARBA00022448"/>
    </source>
</evidence>
<organism evidence="16 17">
    <name type="scientific">Glycomyces buryatensis</name>
    <dbReference type="NCBI Taxonomy" id="2570927"/>
    <lineage>
        <taxon>Bacteria</taxon>
        <taxon>Bacillati</taxon>
        <taxon>Actinomycetota</taxon>
        <taxon>Actinomycetes</taxon>
        <taxon>Glycomycetales</taxon>
        <taxon>Glycomycetaceae</taxon>
        <taxon>Glycomyces</taxon>
    </lineage>
</organism>
<dbReference type="FunFam" id="3.40.190.10:FF:000030">
    <property type="entry name" value="Molybdate ABC transporter substrate-binding protein"/>
    <property type="match status" value="1"/>
</dbReference>
<comment type="caution">
    <text evidence="16">The sequence shown here is derived from an EMBL/GenBank/DDBJ whole genome shotgun (WGS) entry which is preliminary data.</text>
</comment>
<keyword evidence="4" id="KW-1003">Cell membrane</keyword>
<dbReference type="SUPFAM" id="SSF53850">
    <property type="entry name" value="Periplasmic binding protein-like II"/>
    <property type="match status" value="1"/>
</dbReference>
<feature type="binding site" evidence="14">
    <location>
        <position position="173"/>
    </location>
    <ligand>
        <name>molybdate</name>
        <dbReference type="ChEBI" id="CHEBI:36264"/>
    </ligand>
</feature>
<comment type="subunit">
    <text evidence="11">The complex is composed of two ATP-binding proteins (ModC), two transmembrane proteins (ModB) and a solute-binding protein (ModA).</text>
</comment>
<dbReference type="RefSeq" id="WP_136534253.1">
    <property type="nucleotide sequence ID" value="NZ_STGY01000037.1"/>
</dbReference>
<feature type="signal peptide" evidence="15">
    <location>
        <begin position="1"/>
        <end position="27"/>
    </location>
</feature>
<name>A0A4S8QC79_9ACTN</name>
<feature type="binding site" evidence="14">
    <location>
        <position position="191"/>
    </location>
    <ligand>
        <name>molybdate</name>
        <dbReference type="ChEBI" id="CHEBI:36264"/>
    </ligand>
</feature>
<dbReference type="InterPro" id="IPR050682">
    <property type="entry name" value="ModA/WtpA"/>
</dbReference>
<keyword evidence="7 15" id="KW-0732">Signal</keyword>
<dbReference type="GO" id="GO:0046872">
    <property type="term" value="F:metal ion binding"/>
    <property type="evidence" value="ECO:0007669"/>
    <property type="project" value="UniProtKB-KW"/>
</dbReference>
<dbReference type="Pfam" id="PF13531">
    <property type="entry name" value="SBP_bac_11"/>
    <property type="match status" value="1"/>
</dbReference>
<evidence type="ECO:0000256" key="15">
    <source>
        <dbReference type="SAM" id="SignalP"/>
    </source>
</evidence>
<feature type="binding site" evidence="14">
    <location>
        <position position="45"/>
    </location>
    <ligand>
        <name>molybdate</name>
        <dbReference type="ChEBI" id="CHEBI:36264"/>
    </ligand>
</feature>
<keyword evidence="5 14" id="KW-0500">Molybdenum</keyword>
<dbReference type="InterPro" id="IPR005950">
    <property type="entry name" value="ModA"/>
</dbReference>
<sequence>MRTATARTSLAALGCAALALSACTAGADADDGASQTTLSVFAAASLTESFEEIGADFETEHEGVTVEFNFAGSSTLASQINQGAPADVFASADEANMDTVVESGSAENAETFALNQLVIAVPEGNPGGVTGLGDLQGLKVAACAPEVPCGTTAQAVIDAAGGQVTPATYEADVRATLAKLTLGEVDAALVYRTDTLAAADEVDGIEFDEASKAVNAYPIAALTNAPNADLAREFTEYVHSDAAQSVLSGAGFEQP</sequence>
<dbReference type="PANTHER" id="PTHR30632:SF0">
    <property type="entry name" value="SULFATE-BINDING PROTEIN"/>
    <property type="match status" value="1"/>
</dbReference>
<keyword evidence="3" id="KW-0813">Transport</keyword>
<evidence type="ECO:0000256" key="8">
    <source>
        <dbReference type="ARBA" id="ARBA00023136"/>
    </source>
</evidence>
<reference evidence="17" key="1">
    <citation type="submission" date="2019-04" db="EMBL/GenBank/DDBJ databases">
        <title>Nocardioides xinjiangensis sp. nov.</title>
        <authorList>
            <person name="Liu S."/>
        </authorList>
    </citation>
    <scope>NUCLEOTIDE SEQUENCE [LARGE SCALE GENOMIC DNA]</scope>
    <source>
        <strain evidence="17">18</strain>
    </source>
</reference>
<protein>
    <recommendedName>
        <fullName evidence="12">Molybdate-binding protein ModA</fullName>
    </recommendedName>
    <alternativeName>
        <fullName evidence="13">Molybdate/tungstate-binding protein ModA</fullName>
    </alternativeName>
</protein>
<dbReference type="NCBIfam" id="TIGR01256">
    <property type="entry name" value="modA"/>
    <property type="match status" value="1"/>
</dbReference>
<evidence type="ECO:0000256" key="6">
    <source>
        <dbReference type="ARBA" id="ARBA00022723"/>
    </source>
</evidence>
<evidence type="ECO:0000256" key="9">
    <source>
        <dbReference type="ARBA" id="ARBA00023245"/>
    </source>
</evidence>
<evidence type="ECO:0000256" key="10">
    <source>
        <dbReference type="ARBA" id="ARBA00056002"/>
    </source>
</evidence>
<evidence type="ECO:0000256" key="13">
    <source>
        <dbReference type="ARBA" id="ARBA00078141"/>
    </source>
</evidence>
<evidence type="ECO:0000313" key="17">
    <source>
        <dbReference type="Proteomes" id="UP000308760"/>
    </source>
</evidence>
<keyword evidence="9" id="KW-0826">Tungsten</keyword>
<gene>
    <name evidence="16" type="primary">modA</name>
    <name evidence="16" type="ORF">FAB82_09225</name>
</gene>
<dbReference type="OrthoDB" id="9785015at2"/>
<dbReference type="Proteomes" id="UP000308760">
    <property type="component" value="Unassembled WGS sequence"/>
</dbReference>
<keyword evidence="6 14" id="KW-0479">Metal-binding</keyword>
<dbReference type="EMBL" id="STGY01000037">
    <property type="protein sequence ID" value="THV41890.1"/>
    <property type="molecule type" value="Genomic_DNA"/>
</dbReference>
<evidence type="ECO:0000256" key="7">
    <source>
        <dbReference type="ARBA" id="ARBA00022729"/>
    </source>
</evidence>
<evidence type="ECO:0000256" key="2">
    <source>
        <dbReference type="ARBA" id="ARBA00009175"/>
    </source>
</evidence>
<dbReference type="AlphaFoldDB" id="A0A4S8QC79"/>
<evidence type="ECO:0000256" key="5">
    <source>
        <dbReference type="ARBA" id="ARBA00022505"/>
    </source>
</evidence>
<evidence type="ECO:0000256" key="12">
    <source>
        <dbReference type="ARBA" id="ARBA00073171"/>
    </source>
</evidence>
<reference evidence="16 17" key="2">
    <citation type="submission" date="2019-05" db="EMBL/GenBank/DDBJ databases">
        <title>Glycomyces buryatensis sp. nov.</title>
        <authorList>
            <person name="Nikitina E."/>
        </authorList>
    </citation>
    <scope>NUCLEOTIDE SEQUENCE [LARGE SCALE GENOMIC DNA]</scope>
    <source>
        <strain evidence="16 17">18</strain>
    </source>
</reference>
<accession>A0A4S8QC79</accession>
<dbReference type="GO" id="GO:0030973">
    <property type="term" value="F:molybdate ion binding"/>
    <property type="evidence" value="ECO:0007669"/>
    <property type="project" value="TreeGrafter"/>
</dbReference>
<evidence type="ECO:0000256" key="14">
    <source>
        <dbReference type="PIRSR" id="PIRSR004846-1"/>
    </source>
</evidence>
<dbReference type="Gene3D" id="3.40.190.10">
    <property type="entry name" value="Periplasmic binding protein-like II"/>
    <property type="match status" value="2"/>
</dbReference>
<evidence type="ECO:0000256" key="11">
    <source>
        <dbReference type="ARBA" id="ARBA00062515"/>
    </source>
</evidence>
<dbReference type="GO" id="GO:0005886">
    <property type="term" value="C:plasma membrane"/>
    <property type="evidence" value="ECO:0007669"/>
    <property type="project" value="UniProtKB-SubCell"/>
</dbReference>
<feature type="binding site" evidence="14">
    <location>
        <position position="73"/>
    </location>
    <ligand>
        <name>molybdate</name>
        <dbReference type="ChEBI" id="CHEBI:36264"/>
    </ligand>
</feature>
<dbReference type="GO" id="GO:0015689">
    <property type="term" value="P:molybdate ion transport"/>
    <property type="evidence" value="ECO:0007669"/>
    <property type="project" value="InterPro"/>
</dbReference>
<feature type="chain" id="PRO_5038445134" description="Molybdate-binding protein ModA" evidence="15">
    <location>
        <begin position="28"/>
        <end position="255"/>
    </location>
</feature>
<dbReference type="PIRSF" id="PIRSF004846">
    <property type="entry name" value="ModA"/>
    <property type="match status" value="1"/>
</dbReference>
<comment type="subcellular location">
    <subcellularLocation>
        <location evidence="1">Cell membrane</location>
        <topology evidence="1">Lipid-anchor</topology>
    </subcellularLocation>
</comment>
<dbReference type="PANTHER" id="PTHR30632">
    <property type="entry name" value="MOLYBDATE-BINDING PERIPLASMIC PROTEIN"/>
    <property type="match status" value="1"/>
</dbReference>